<sequence>MKRVSRSNELLDPCYGNLRSTNQPLSAGLGVACGPLGRQRSAYYIPPSTACSVTIINLRATPNALTSTPYPKLSPCRANCSLQRVPKKSAETAEKHGGIGSFDRVSNGRTPDHPARREGDSKGGGTTEQAGTTAFGVHAGVVREATTAESLAENGMEKLMGNGVGSVYVANYCVRSSTD</sequence>
<comment type="caution">
    <text evidence="2">The sequence shown here is derived from an EMBL/GenBank/DDBJ whole genome shotgun (WGS) entry which is preliminary data.</text>
</comment>
<dbReference type="EMBL" id="QOIP01000002">
    <property type="protein sequence ID" value="RLU26015.1"/>
    <property type="molecule type" value="Genomic_DNA"/>
</dbReference>
<evidence type="ECO:0000313" key="2">
    <source>
        <dbReference type="EMBL" id="RLU26015.1"/>
    </source>
</evidence>
<name>A0A3L8E0V5_OOCBI</name>
<feature type="compositionally biased region" description="Basic and acidic residues" evidence="1">
    <location>
        <begin position="110"/>
        <end position="121"/>
    </location>
</feature>
<accession>A0A3L8E0V5</accession>
<dbReference type="Proteomes" id="UP000279307">
    <property type="component" value="Chromosome 2"/>
</dbReference>
<gene>
    <name evidence="2" type="ORF">DMN91_002178</name>
</gene>
<organism evidence="2 3">
    <name type="scientific">Ooceraea biroi</name>
    <name type="common">Clonal raider ant</name>
    <name type="synonym">Cerapachys biroi</name>
    <dbReference type="NCBI Taxonomy" id="2015173"/>
    <lineage>
        <taxon>Eukaryota</taxon>
        <taxon>Metazoa</taxon>
        <taxon>Ecdysozoa</taxon>
        <taxon>Arthropoda</taxon>
        <taxon>Hexapoda</taxon>
        <taxon>Insecta</taxon>
        <taxon>Pterygota</taxon>
        <taxon>Neoptera</taxon>
        <taxon>Endopterygota</taxon>
        <taxon>Hymenoptera</taxon>
        <taxon>Apocrita</taxon>
        <taxon>Aculeata</taxon>
        <taxon>Formicoidea</taxon>
        <taxon>Formicidae</taxon>
        <taxon>Dorylinae</taxon>
        <taxon>Ooceraea</taxon>
    </lineage>
</organism>
<feature type="compositionally biased region" description="Basic and acidic residues" evidence="1">
    <location>
        <begin position="88"/>
        <end position="97"/>
    </location>
</feature>
<evidence type="ECO:0000256" key="1">
    <source>
        <dbReference type="SAM" id="MobiDB-lite"/>
    </source>
</evidence>
<protein>
    <submittedName>
        <fullName evidence="2">Uncharacterized protein</fullName>
    </submittedName>
</protein>
<evidence type="ECO:0000313" key="3">
    <source>
        <dbReference type="Proteomes" id="UP000279307"/>
    </source>
</evidence>
<reference evidence="2 3" key="1">
    <citation type="journal article" date="2018" name="Genome Res.">
        <title>The genomic architecture and molecular evolution of ant odorant receptors.</title>
        <authorList>
            <person name="McKenzie S.K."/>
            <person name="Kronauer D.J.C."/>
        </authorList>
    </citation>
    <scope>NUCLEOTIDE SEQUENCE [LARGE SCALE GENOMIC DNA]</scope>
    <source>
        <strain evidence="2">Clonal line C1</strain>
    </source>
</reference>
<dbReference type="AlphaFoldDB" id="A0A3L8E0V5"/>
<dbReference type="PROSITE" id="PS51257">
    <property type="entry name" value="PROKAR_LIPOPROTEIN"/>
    <property type="match status" value="1"/>
</dbReference>
<feature type="region of interest" description="Disordered" evidence="1">
    <location>
        <begin position="87"/>
        <end position="134"/>
    </location>
</feature>
<proteinExistence type="predicted"/>